<dbReference type="InterPro" id="IPR051024">
    <property type="entry name" value="GlcNAc_Chitin_IntDeg"/>
</dbReference>
<proteinExistence type="predicted"/>
<evidence type="ECO:0000256" key="2">
    <source>
        <dbReference type="SAM" id="MobiDB-lite"/>
    </source>
</evidence>
<evidence type="ECO:0000256" key="3">
    <source>
        <dbReference type="SAM" id="Phobius"/>
    </source>
</evidence>
<accession>A0A917KV84</accession>
<dbReference type="Pfam" id="PF03067">
    <property type="entry name" value="LPMO_10"/>
    <property type="match status" value="1"/>
</dbReference>
<dbReference type="RefSeq" id="WP_189147259.1">
    <property type="nucleotide sequence ID" value="NZ_BAABER010000007.1"/>
</dbReference>
<feature type="chain" id="PRO_5039387581" evidence="4">
    <location>
        <begin position="21"/>
        <end position="335"/>
    </location>
</feature>
<evidence type="ECO:0000313" key="6">
    <source>
        <dbReference type="EMBL" id="GGJ26441.1"/>
    </source>
</evidence>
<dbReference type="AlphaFoldDB" id="A0A917KV84"/>
<dbReference type="PANTHER" id="PTHR34823:SF1">
    <property type="entry name" value="CHITIN-BINDING TYPE-4 DOMAIN-CONTAINING PROTEIN"/>
    <property type="match status" value="1"/>
</dbReference>
<feature type="compositionally biased region" description="Low complexity" evidence="2">
    <location>
        <begin position="232"/>
        <end position="254"/>
    </location>
</feature>
<dbReference type="EMBL" id="BMMU01000006">
    <property type="protein sequence ID" value="GGJ26441.1"/>
    <property type="molecule type" value="Genomic_DNA"/>
</dbReference>
<dbReference type="InterPro" id="IPR006311">
    <property type="entry name" value="TAT_signal"/>
</dbReference>
<keyword evidence="3" id="KW-1133">Transmembrane helix</keyword>
<keyword evidence="3" id="KW-0472">Membrane</keyword>
<reference evidence="6" key="1">
    <citation type="journal article" date="2014" name="Int. J. Syst. Evol. Microbiol.">
        <title>Complete genome sequence of Corynebacterium casei LMG S-19264T (=DSM 44701T), isolated from a smear-ripened cheese.</title>
        <authorList>
            <consortium name="US DOE Joint Genome Institute (JGI-PGF)"/>
            <person name="Walter F."/>
            <person name="Albersmeier A."/>
            <person name="Kalinowski J."/>
            <person name="Ruckert C."/>
        </authorList>
    </citation>
    <scope>NUCLEOTIDE SEQUENCE</scope>
    <source>
        <strain evidence="6">CGMCC 4.7272</strain>
    </source>
</reference>
<dbReference type="PANTHER" id="PTHR34823">
    <property type="entry name" value="GLCNAC-BINDING PROTEIN A"/>
    <property type="match status" value="1"/>
</dbReference>
<name>A0A917KV84_9ACTN</name>
<feature type="compositionally biased region" description="Low complexity" evidence="2">
    <location>
        <begin position="280"/>
        <end position="291"/>
    </location>
</feature>
<feature type="domain" description="Chitin-binding type-4" evidence="5">
    <location>
        <begin position="36"/>
        <end position="214"/>
    </location>
</feature>
<protein>
    <submittedName>
        <fullName evidence="6">Chitin-binding protein</fullName>
    </submittedName>
</protein>
<sequence length="335" mass="33989">MTAHRRTLSAAALAGTAAFAAPLLLTLSAAGSAQAHGAPTGPVSRAYACSPDGGRPAGTAACRAAVTANGGAPFTFWDNLRVADVNGRDRAVIPDGRLCSGGLSDYRGLDLARSDWPSTTLTPGARLTMTYRSTIPHTGTFKMFLTKPGYDPSGPLNWSDLPGRPFAEVRDPAMTGDAYRIGMTLPSDRTGRHVLYTIWQNSSTPDTYYSCSDVVFPEAKGNTDGSGDTGDSDSSGASTPTATDSPSPSASPATQSEPAERTASADPAERPAQAVGTGRAAESADSAAPQAGGTVAGAPVASATDGTGARHLVAAGAAAVLLAVVAALALRLRRR</sequence>
<keyword evidence="7" id="KW-1185">Reference proteome</keyword>
<reference evidence="6" key="2">
    <citation type="submission" date="2020-09" db="EMBL/GenBank/DDBJ databases">
        <authorList>
            <person name="Sun Q."/>
            <person name="Zhou Y."/>
        </authorList>
    </citation>
    <scope>NUCLEOTIDE SEQUENCE</scope>
    <source>
        <strain evidence="6">CGMCC 4.7272</strain>
    </source>
</reference>
<evidence type="ECO:0000256" key="4">
    <source>
        <dbReference type="SAM" id="SignalP"/>
    </source>
</evidence>
<dbReference type="Gene3D" id="2.70.50.50">
    <property type="entry name" value="chitin-binding protein cbp21"/>
    <property type="match status" value="1"/>
</dbReference>
<gene>
    <name evidence="6" type="ORF">GCM10012282_23670</name>
</gene>
<keyword evidence="3" id="KW-0812">Transmembrane</keyword>
<dbReference type="InterPro" id="IPR004302">
    <property type="entry name" value="Cellulose/chitin-bd_N"/>
</dbReference>
<evidence type="ECO:0000259" key="5">
    <source>
        <dbReference type="Pfam" id="PF03067"/>
    </source>
</evidence>
<feature type="signal peptide" evidence="4">
    <location>
        <begin position="1"/>
        <end position="20"/>
    </location>
</feature>
<keyword evidence="1 4" id="KW-0732">Signal</keyword>
<dbReference type="Proteomes" id="UP000625682">
    <property type="component" value="Unassembled WGS sequence"/>
</dbReference>
<dbReference type="SUPFAM" id="SSF81296">
    <property type="entry name" value="E set domains"/>
    <property type="match status" value="1"/>
</dbReference>
<feature type="transmembrane region" description="Helical" evidence="3">
    <location>
        <begin position="312"/>
        <end position="330"/>
    </location>
</feature>
<evidence type="ECO:0000313" key="7">
    <source>
        <dbReference type="Proteomes" id="UP000625682"/>
    </source>
</evidence>
<comment type="caution">
    <text evidence="6">The sequence shown here is derived from an EMBL/GenBank/DDBJ whole genome shotgun (WGS) entry which is preliminary data.</text>
</comment>
<dbReference type="InterPro" id="IPR014756">
    <property type="entry name" value="Ig_E-set"/>
</dbReference>
<evidence type="ECO:0000256" key="1">
    <source>
        <dbReference type="ARBA" id="ARBA00022729"/>
    </source>
</evidence>
<organism evidence="6 7">
    <name type="scientific">Streptomyces lacrimifluminis</name>
    <dbReference type="NCBI Taxonomy" id="1500077"/>
    <lineage>
        <taxon>Bacteria</taxon>
        <taxon>Bacillati</taxon>
        <taxon>Actinomycetota</taxon>
        <taxon>Actinomycetes</taxon>
        <taxon>Kitasatosporales</taxon>
        <taxon>Streptomycetaceae</taxon>
        <taxon>Streptomyces</taxon>
    </lineage>
</organism>
<feature type="region of interest" description="Disordered" evidence="2">
    <location>
        <begin position="220"/>
        <end position="303"/>
    </location>
</feature>
<dbReference type="PROSITE" id="PS51318">
    <property type="entry name" value="TAT"/>
    <property type="match status" value="1"/>
</dbReference>
<dbReference type="CDD" id="cd21177">
    <property type="entry name" value="LPMO_AA10"/>
    <property type="match status" value="1"/>
</dbReference>